<dbReference type="PROSITE" id="PS50157">
    <property type="entry name" value="ZINC_FINGER_C2H2_2"/>
    <property type="match status" value="1"/>
</dbReference>
<dbReference type="InterPro" id="IPR036236">
    <property type="entry name" value="Znf_C2H2_sf"/>
</dbReference>
<dbReference type="EMBL" id="KN824346">
    <property type="protein sequence ID" value="KIM22875.1"/>
    <property type="molecule type" value="Genomic_DNA"/>
</dbReference>
<keyword evidence="1" id="KW-0479">Metal-binding</keyword>
<evidence type="ECO:0000256" key="1">
    <source>
        <dbReference type="PROSITE-ProRule" id="PRU00042"/>
    </source>
</evidence>
<evidence type="ECO:0000256" key="2">
    <source>
        <dbReference type="SAM" id="MobiDB-lite"/>
    </source>
</evidence>
<name>A0A0C3ADZ4_SERVB</name>
<feature type="region of interest" description="Disordered" evidence="2">
    <location>
        <begin position="34"/>
        <end position="53"/>
    </location>
</feature>
<organism evidence="4 5">
    <name type="scientific">Serendipita vermifera MAFF 305830</name>
    <dbReference type="NCBI Taxonomy" id="933852"/>
    <lineage>
        <taxon>Eukaryota</taxon>
        <taxon>Fungi</taxon>
        <taxon>Dikarya</taxon>
        <taxon>Basidiomycota</taxon>
        <taxon>Agaricomycotina</taxon>
        <taxon>Agaricomycetes</taxon>
        <taxon>Sebacinales</taxon>
        <taxon>Serendipitaceae</taxon>
        <taxon>Serendipita</taxon>
    </lineage>
</organism>
<feature type="compositionally biased region" description="Low complexity" evidence="2">
    <location>
        <begin position="517"/>
        <end position="533"/>
    </location>
</feature>
<dbReference type="HOGENOM" id="CLU_406060_0_0_1"/>
<keyword evidence="5" id="KW-1185">Reference proteome</keyword>
<dbReference type="SMART" id="SM00355">
    <property type="entry name" value="ZnF_C2H2"/>
    <property type="match status" value="3"/>
</dbReference>
<proteinExistence type="predicted"/>
<feature type="region of interest" description="Disordered" evidence="2">
    <location>
        <begin position="249"/>
        <end position="287"/>
    </location>
</feature>
<reference evidence="5" key="2">
    <citation type="submission" date="2015-01" db="EMBL/GenBank/DDBJ databases">
        <title>Evolutionary Origins and Diversification of the Mycorrhizal Mutualists.</title>
        <authorList>
            <consortium name="DOE Joint Genome Institute"/>
            <consortium name="Mycorrhizal Genomics Consortium"/>
            <person name="Kohler A."/>
            <person name="Kuo A."/>
            <person name="Nagy L.G."/>
            <person name="Floudas D."/>
            <person name="Copeland A."/>
            <person name="Barry K.W."/>
            <person name="Cichocki N."/>
            <person name="Veneault-Fourrey C."/>
            <person name="LaButti K."/>
            <person name="Lindquist E.A."/>
            <person name="Lipzen A."/>
            <person name="Lundell T."/>
            <person name="Morin E."/>
            <person name="Murat C."/>
            <person name="Riley R."/>
            <person name="Ohm R."/>
            <person name="Sun H."/>
            <person name="Tunlid A."/>
            <person name="Henrissat B."/>
            <person name="Grigoriev I.V."/>
            <person name="Hibbett D.S."/>
            <person name="Martin F."/>
        </authorList>
    </citation>
    <scope>NUCLEOTIDE SEQUENCE [LARGE SCALE GENOMIC DNA]</scope>
    <source>
        <strain evidence="5">MAFF 305830</strain>
    </source>
</reference>
<feature type="region of interest" description="Disordered" evidence="2">
    <location>
        <begin position="422"/>
        <end position="568"/>
    </location>
</feature>
<protein>
    <recommendedName>
        <fullName evidence="3">C2H2-type domain-containing protein</fullName>
    </recommendedName>
</protein>
<feature type="region of interest" description="Disordered" evidence="2">
    <location>
        <begin position="151"/>
        <end position="233"/>
    </location>
</feature>
<dbReference type="OrthoDB" id="8922241at2759"/>
<keyword evidence="1" id="KW-0863">Zinc-finger</keyword>
<dbReference type="Gene3D" id="3.30.160.60">
    <property type="entry name" value="Classic Zinc Finger"/>
    <property type="match status" value="1"/>
</dbReference>
<evidence type="ECO:0000313" key="4">
    <source>
        <dbReference type="EMBL" id="KIM22875.1"/>
    </source>
</evidence>
<feature type="compositionally biased region" description="Low complexity" evidence="2">
    <location>
        <begin position="215"/>
        <end position="230"/>
    </location>
</feature>
<feature type="domain" description="C2H2-type" evidence="3">
    <location>
        <begin position="579"/>
        <end position="605"/>
    </location>
</feature>
<dbReference type="InterPro" id="IPR013087">
    <property type="entry name" value="Znf_C2H2_type"/>
</dbReference>
<dbReference type="PROSITE" id="PS00028">
    <property type="entry name" value="ZINC_FINGER_C2H2_1"/>
    <property type="match status" value="2"/>
</dbReference>
<dbReference type="AlphaFoldDB" id="A0A0C3ADZ4"/>
<dbReference type="STRING" id="933852.A0A0C3ADZ4"/>
<evidence type="ECO:0000313" key="5">
    <source>
        <dbReference type="Proteomes" id="UP000054097"/>
    </source>
</evidence>
<reference evidence="4 5" key="1">
    <citation type="submission" date="2014-04" db="EMBL/GenBank/DDBJ databases">
        <authorList>
            <consortium name="DOE Joint Genome Institute"/>
            <person name="Kuo A."/>
            <person name="Zuccaro A."/>
            <person name="Kohler A."/>
            <person name="Nagy L.G."/>
            <person name="Floudas D."/>
            <person name="Copeland A."/>
            <person name="Barry K.W."/>
            <person name="Cichocki N."/>
            <person name="Veneault-Fourrey C."/>
            <person name="LaButti K."/>
            <person name="Lindquist E.A."/>
            <person name="Lipzen A."/>
            <person name="Lundell T."/>
            <person name="Morin E."/>
            <person name="Murat C."/>
            <person name="Sun H."/>
            <person name="Tunlid A."/>
            <person name="Henrissat B."/>
            <person name="Grigoriev I.V."/>
            <person name="Hibbett D.S."/>
            <person name="Martin F."/>
            <person name="Nordberg H.P."/>
            <person name="Cantor M.N."/>
            <person name="Hua S.X."/>
        </authorList>
    </citation>
    <scope>NUCLEOTIDE SEQUENCE [LARGE SCALE GENOMIC DNA]</scope>
    <source>
        <strain evidence="4 5">MAFF 305830</strain>
    </source>
</reference>
<keyword evidence="1" id="KW-0862">Zinc</keyword>
<evidence type="ECO:0000259" key="3">
    <source>
        <dbReference type="PROSITE" id="PS50157"/>
    </source>
</evidence>
<dbReference type="Proteomes" id="UP000054097">
    <property type="component" value="Unassembled WGS sequence"/>
</dbReference>
<feature type="region of interest" description="Disordered" evidence="2">
    <location>
        <begin position="1"/>
        <end position="26"/>
    </location>
</feature>
<dbReference type="SUPFAM" id="SSF57667">
    <property type="entry name" value="beta-beta-alpha zinc fingers"/>
    <property type="match status" value="1"/>
</dbReference>
<gene>
    <name evidence="4" type="ORF">M408DRAFT_332646</name>
</gene>
<sequence length="658" mass="70680">MDPPPVISRDLKNAPIQGVTGNVGNVGLGSQLAAGEQTTYLQPPLEGPSPPNDMHSPLGGSFLNTNEANVSQLGPQATAQYDWEDLIEWSHCGNSNDAPTSRKLQSVPATTHWQSEPANISSSGETLMDYVQGIPTNEPWRDSVEHGAAPPAWMFPVSSTQTGHGPPELFQGPSSAAAPTLFPPMANESSQYHVPDDGASTGANSMVWSRDEHAAPSSHHQASSSNASTSMWNPTSLPLRVEVTNAASEPGQADGYPQPEVSLRLNTEPDQRSQLDRQPVGVSRAGNADTRHLLAVPQSIKETQERPRSAVKKRMAYKFNTAPPDPTPKAVFPPGQFLRPLSPSILGGIENSDFGVTGDGANMSKTPNHQHEIVFPLPHPFSTKIRSPDGSLVLGKSPISSLVVPTIPIAMEPTTVFLQGQVPNHTEQSPPITDATSSTSSTPRTHSTHDNPASGSEVGSLEVPIVISPPPSNTPHDASHPEIQVSLELTKQKGTRKRAGEPQSSERATKIRHSEVSPSQFSPSLASAPSSSSKDLEIVYYAGPGPSNASGGGPAKVPRPKGYPTEDQLQDPTYLKRAYVCSSCPARFQRTDGLQRHIKGVHKKEIVWWCPVQGCDEACTRKDNGYQHLQLCHHNTCPQCGIQLKPQELDEHLRKPPH</sequence>
<accession>A0A0C3ADZ4</accession>
<feature type="compositionally biased region" description="Low complexity" evidence="2">
    <location>
        <begin position="429"/>
        <end position="445"/>
    </location>
</feature>
<dbReference type="GO" id="GO:0008270">
    <property type="term" value="F:zinc ion binding"/>
    <property type="evidence" value="ECO:0007669"/>
    <property type="project" value="UniProtKB-KW"/>
</dbReference>